<keyword evidence="7 13" id="KW-1133">Transmembrane helix</keyword>
<name>A0A318TZ24_9RHOB</name>
<keyword evidence="3" id="KW-1003">Cell membrane</keyword>
<dbReference type="GO" id="GO:0004497">
    <property type="term" value="F:monooxygenase activity"/>
    <property type="evidence" value="ECO:0007669"/>
    <property type="project" value="UniProtKB-KW"/>
</dbReference>
<keyword evidence="11 13" id="KW-0472">Membrane</keyword>
<comment type="caution">
    <text evidence="15">The sequence shown here is derived from an EMBL/GenBank/DDBJ whole genome shotgun (WGS) entry which is preliminary data.</text>
</comment>
<keyword evidence="8" id="KW-0560">Oxidoreductase</keyword>
<dbReference type="CDD" id="cd03512">
    <property type="entry name" value="Alkane-hydroxylase"/>
    <property type="match status" value="1"/>
</dbReference>
<proteinExistence type="inferred from homology"/>
<evidence type="ECO:0000256" key="13">
    <source>
        <dbReference type="SAM" id="Phobius"/>
    </source>
</evidence>
<dbReference type="PANTHER" id="PTHR38674:SF1">
    <property type="entry name" value="ALKANE 1-MONOOXYGENASE 1"/>
    <property type="match status" value="1"/>
</dbReference>
<dbReference type="GO" id="GO:0005886">
    <property type="term" value="C:plasma membrane"/>
    <property type="evidence" value="ECO:0007669"/>
    <property type="project" value="UniProtKB-SubCell"/>
</dbReference>
<organism evidence="15 16">
    <name type="scientific">Rhodobacter viridis</name>
    <dbReference type="NCBI Taxonomy" id="1054202"/>
    <lineage>
        <taxon>Bacteria</taxon>
        <taxon>Pseudomonadati</taxon>
        <taxon>Pseudomonadota</taxon>
        <taxon>Alphaproteobacteria</taxon>
        <taxon>Rhodobacterales</taxon>
        <taxon>Rhodobacter group</taxon>
        <taxon>Rhodobacter</taxon>
    </lineage>
</organism>
<feature type="transmembrane region" description="Helical" evidence="13">
    <location>
        <begin position="95"/>
        <end position="117"/>
    </location>
</feature>
<dbReference type="AlphaFoldDB" id="A0A318TZ24"/>
<feature type="transmembrane region" description="Helical" evidence="13">
    <location>
        <begin position="43"/>
        <end position="69"/>
    </location>
</feature>
<accession>A0A318TZ24</accession>
<dbReference type="Pfam" id="PF00487">
    <property type="entry name" value="FA_desaturase"/>
    <property type="match status" value="1"/>
</dbReference>
<dbReference type="InterPro" id="IPR033885">
    <property type="entry name" value="AlkB/XylM"/>
</dbReference>
<evidence type="ECO:0000256" key="12">
    <source>
        <dbReference type="SAM" id="MobiDB-lite"/>
    </source>
</evidence>
<feature type="region of interest" description="Disordered" evidence="12">
    <location>
        <begin position="384"/>
        <end position="445"/>
    </location>
</feature>
<evidence type="ECO:0000256" key="7">
    <source>
        <dbReference type="ARBA" id="ARBA00022989"/>
    </source>
</evidence>
<keyword evidence="4" id="KW-0997">Cell inner membrane</keyword>
<evidence type="ECO:0000256" key="3">
    <source>
        <dbReference type="ARBA" id="ARBA00022475"/>
    </source>
</evidence>
<evidence type="ECO:0000256" key="11">
    <source>
        <dbReference type="ARBA" id="ARBA00023136"/>
    </source>
</evidence>
<dbReference type="Proteomes" id="UP000247727">
    <property type="component" value="Unassembled WGS sequence"/>
</dbReference>
<dbReference type="InterPro" id="IPR005804">
    <property type="entry name" value="FA_desaturase_dom"/>
</dbReference>
<sequence>MTEKPAELSFAKFMVALRSLRKIGREIPEVDTFALFAFAPVPLIFLGALFGGLFSWLAVAWITVGIFVVDRRAPKPSPDAPEGSEFPAADKLSSALAITHFVLLPIVVASLAGYAGISTMGTLGLMIAAALWFGQISNANAHELIHRADRKLFNLGKWVYISLLYGHHVSAHRLVHHVAVATPADPATATLGESYWNYASRSWSDSFKAGYAKEQAIIDARVKANPGKPTLKERINRINPYATYVLGGIWFVIGAGLLFGSAGFASFLFLCALTQAQLMLSDYVQHYGLVRQETAPGEYEPVSKAHSWDAIETGSALMMLNAPRHSDHHAHPARPYPALQLGDLKEQGRPILPYSLPVMAMLALVPSQFAKLMDHRVLAVRKGESVYSEPKPKLAPAPAAAAPTEGETPLVLTGAEPAEAPAPQVSVAPAAPAAPVAAEPEKADA</sequence>
<evidence type="ECO:0000256" key="10">
    <source>
        <dbReference type="ARBA" id="ARBA00023033"/>
    </source>
</evidence>
<dbReference type="EMBL" id="QJTK01000005">
    <property type="protein sequence ID" value="PYF10195.1"/>
    <property type="molecule type" value="Genomic_DNA"/>
</dbReference>
<evidence type="ECO:0000256" key="6">
    <source>
        <dbReference type="ARBA" id="ARBA00022723"/>
    </source>
</evidence>
<keyword evidence="9" id="KW-0408">Iron</keyword>
<evidence type="ECO:0000259" key="14">
    <source>
        <dbReference type="Pfam" id="PF00487"/>
    </source>
</evidence>
<evidence type="ECO:0000256" key="4">
    <source>
        <dbReference type="ARBA" id="ARBA00022519"/>
    </source>
</evidence>
<evidence type="ECO:0000256" key="2">
    <source>
        <dbReference type="ARBA" id="ARBA00010823"/>
    </source>
</evidence>
<keyword evidence="6" id="KW-0479">Metal-binding</keyword>
<evidence type="ECO:0000313" key="16">
    <source>
        <dbReference type="Proteomes" id="UP000247727"/>
    </source>
</evidence>
<evidence type="ECO:0000256" key="1">
    <source>
        <dbReference type="ARBA" id="ARBA00004429"/>
    </source>
</evidence>
<feature type="compositionally biased region" description="Low complexity" evidence="12">
    <location>
        <begin position="394"/>
        <end position="438"/>
    </location>
</feature>
<evidence type="ECO:0000313" key="15">
    <source>
        <dbReference type="EMBL" id="PYF10195.1"/>
    </source>
</evidence>
<keyword evidence="10 15" id="KW-0503">Monooxygenase</keyword>
<reference evidence="15 16" key="1">
    <citation type="submission" date="2018-06" db="EMBL/GenBank/DDBJ databases">
        <title>Genomic Encyclopedia of Type Strains, Phase III (KMG-III): the genomes of soil and plant-associated and newly described type strains.</title>
        <authorList>
            <person name="Whitman W."/>
        </authorList>
    </citation>
    <scope>NUCLEOTIDE SEQUENCE [LARGE SCALE GENOMIC DNA]</scope>
    <source>
        <strain evidence="15 16">JA737</strain>
    </source>
</reference>
<evidence type="ECO:0000256" key="8">
    <source>
        <dbReference type="ARBA" id="ARBA00023002"/>
    </source>
</evidence>
<feature type="transmembrane region" description="Helical" evidence="13">
    <location>
        <begin position="241"/>
        <end position="270"/>
    </location>
</feature>
<dbReference type="GO" id="GO:0006629">
    <property type="term" value="P:lipid metabolic process"/>
    <property type="evidence" value="ECO:0007669"/>
    <property type="project" value="InterPro"/>
</dbReference>
<comment type="subcellular location">
    <subcellularLocation>
        <location evidence="1">Cell inner membrane</location>
        <topology evidence="1">Multi-pass membrane protein</topology>
    </subcellularLocation>
</comment>
<dbReference type="GO" id="GO:0046872">
    <property type="term" value="F:metal ion binding"/>
    <property type="evidence" value="ECO:0007669"/>
    <property type="project" value="UniProtKB-KW"/>
</dbReference>
<evidence type="ECO:0000256" key="5">
    <source>
        <dbReference type="ARBA" id="ARBA00022692"/>
    </source>
</evidence>
<feature type="domain" description="Fatty acid desaturase" evidence="14">
    <location>
        <begin position="123"/>
        <end position="341"/>
    </location>
</feature>
<dbReference type="PANTHER" id="PTHR38674">
    <property type="entry name" value="ALKANE 1-MONOOXYGENASE 1"/>
    <property type="match status" value="1"/>
</dbReference>
<evidence type="ECO:0000256" key="9">
    <source>
        <dbReference type="ARBA" id="ARBA00023004"/>
    </source>
</evidence>
<comment type="similarity">
    <text evidence="2">Belongs to the fatty acid desaturase type 1 family. AlkB subfamily.</text>
</comment>
<keyword evidence="16" id="KW-1185">Reference proteome</keyword>
<keyword evidence="5 13" id="KW-0812">Transmembrane</keyword>
<gene>
    <name evidence="15" type="ORF">C8J30_1054</name>
</gene>
<dbReference type="RefSeq" id="WP_245909733.1">
    <property type="nucleotide sequence ID" value="NZ_QJTK01000005.1"/>
</dbReference>
<protein>
    <submittedName>
        <fullName evidence="15">Alkane 1-monooxygenase</fullName>
    </submittedName>
</protein>